<dbReference type="EMBL" id="JAUSUQ010000001">
    <property type="protein sequence ID" value="MDQ0337758.1"/>
    <property type="molecule type" value="Genomic_DNA"/>
</dbReference>
<dbReference type="Pfam" id="PF21835">
    <property type="entry name" value="YIEGIA_cap"/>
    <property type="match status" value="1"/>
</dbReference>
<keyword evidence="2" id="KW-1185">Reference proteome</keyword>
<sequence length="63" mass="7083">MGNTIEKQVLAVLTTNPEKVTGGVPIFIFQTEEEVQQKIRMFESILGGMGHQIDPEVYVVVRH</sequence>
<name>A0ABU0CNU4_9BACI</name>
<reference evidence="1 2" key="1">
    <citation type="submission" date="2023-07" db="EMBL/GenBank/DDBJ databases">
        <title>Genomic Encyclopedia of Type Strains, Phase IV (KMG-IV): sequencing the most valuable type-strain genomes for metagenomic binning, comparative biology and taxonomic classification.</title>
        <authorList>
            <person name="Goeker M."/>
        </authorList>
    </citation>
    <scope>NUCLEOTIDE SEQUENCE [LARGE SCALE GENOMIC DNA]</scope>
    <source>
        <strain evidence="1 2">DSM 17740</strain>
    </source>
</reference>
<dbReference type="RefSeq" id="WP_307335097.1">
    <property type="nucleotide sequence ID" value="NZ_JAUSUQ010000001.1"/>
</dbReference>
<comment type="caution">
    <text evidence="1">The sequence shown here is derived from an EMBL/GenBank/DDBJ whole genome shotgun (WGS) entry which is preliminary data.</text>
</comment>
<gene>
    <name evidence="1" type="ORF">J2S00_000528</name>
</gene>
<evidence type="ECO:0000313" key="2">
    <source>
        <dbReference type="Proteomes" id="UP001232445"/>
    </source>
</evidence>
<accession>A0ABU0CNU4</accession>
<dbReference type="InterPro" id="IPR054055">
    <property type="entry name" value="YpzH"/>
</dbReference>
<protein>
    <submittedName>
        <fullName evidence="1">Uncharacterized protein</fullName>
    </submittedName>
</protein>
<evidence type="ECO:0000313" key="1">
    <source>
        <dbReference type="EMBL" id="MDQ0337758.1"/>
    </source>
</evidence>
<proteinExistence type="predicted"/>
<dbReference type="Proteomes" id="UP001232445">
    <property type="component" value="Unassembled WGS sequence"/>
</dbReference>
<organism evidence="1 2">
    <name type="scientific">Caldalkalibacillus uzonensis</name>
    <dbReference type="NCBI Taxonomy" id="353224"/>
    <lineage>
        <taxon>Bacteria</taxon>
        <taxon>Bacillati</taxon>
        <taxon>Bacillota</taxon>
        <taxon>Bacilli</taxon>
        <taxon>Bacillales</taxon>
        <taxon>Bacillaceae</taxon>
        <taxon>Caldalkalibacillus</taxon>
    </lineage>
</organism>